<evidence type="ECO:0000256" key="5">
    <source>
        <dbReference type="ARBA" id="ARBA00022833"/>
    </source>
</evidence>
<keyword evidence="8" id="KW-0472">Membrane</keyword>
<dbReference type="Proteomes" id="UP001144323">
    <property type="component" value="Unassembled WGS sequence"/>
</dbReference>
<keyword evidence="11" id="KW-1185">Reference proteome</keyword>
<comment type="caution">
    <text evidence="10">The sequence shown here is derived from an EMBL/GenBank/DDBJ whole genome shotgun (WGS) entry which is preliminary data.</text>
</comment>
<protein>
    <submittedName>
        <fullName evidence="10">Membrane protein</fullName>
    </submittedName>
</protein>
<feature type="domain" description="M23ase beta-sheet core" evidence="9">
    <location>
        <begin position="536"/>
        <end position="633"/>
    </location>
</feature>
<evidence type="ECO:0000313" key="10">
    <source>
        <dbReference type="EMBL" id="GLI93851.1"/>
    </source>
</evidence>
<evidence type="ECO:0000259" key="9">
    <source>
        <dbReference type="Pfam" id="PF01551"/>
    </source>
</evidence>
<name>A0A9W6GVJ4_9HYPH</name>
<keyword evidence="3" id="KW-0479">Metal-binding</keyword>
<dbReference type="InterPro" id="IPR050570">
    <property type="entry name" value="Cell_wall_metabolism_enzyme"/>
</dbReference>
<dbReference type="GO" id="GO:0004222">
    <property type="term" value="F:metalloendopeptidase activity"/>
    <property type="evidence" value="ECO:0007669"/>
    <property type="project" value="TreeGrafter"/>
</dbReference>
<evidence type="ECO:0000256" key="7">
    <source>
        <dbReference type="SAM" id="MobiDB-lite"/>
    </source>
</evidence>
<evidence type="ECO:0000313" key="11">
    <source>
        <dbReference type="Proteomes" id="UP001144323"/>
    </source>
</evidence>
<dbReference type="Pfam" id="PF01551">
    <property type="entry name" value="Peptidase_M23"/>
    <property type="match status" value="1"/>
</dbReference>
<evidence type="ECO:0000256" key="2">
    <source>
        <dbReference type="ARBA" id="ARBA00022670"/>
    </source>
</evidence>
<proteinExistence type="predicted"/>
<dbReference type="RefSeq" id="WP_281803887.1">
    <property type="nucleotide sequence ID" value="NZ_BSEC01000001.1"/>
</dbReference>
<evidence type="ECO:0000256" key="8">
    <source>
        <dbReference type="SAM" id="Phobius"/>
    </source>
</evidence>
<keyword evidence="5" id="KW-0862">Zinc</keyword>
<evidence type="ECO:0000256" key="3">
    <source>
        <dbReference type="ARBA" id="ARBA00022723"/>
    </source>
</evidence>
<keyword evidence="4" id="KW-0378">Hydrolase</keyword>
<dbReference type="CDD" id="cd12797">
    <property type="entry name" value="M23_peptidase"/>
    <property type="match status" value="1"/>
</dbReference>
<feature type="region of interest" description="Disordered" evidence="7">
    <location>
        <begin position="664"/>
        <end position="684"/>
    </location>
</feature>
<keyword evidence="2" id="KW-0645">Protease</keyword>
<sequence>MALQINSRLATSASAGRDWLESLNEPAIEVDGRRHTADDRRRVSARWLSGTVLTGFSGALLISAAAYTALDQQTRFAEAPTRAQAARAPESDGAVVNPKKGDRIMRAVDVVAAKQTFRAATTSKSGEKEVVRTRAFTHVAATLTLSPTSYASEVPPYNPLKLVSDARAPENNGDSDVALDEAEVSFVTKELGSADIEAQSALLSFDEAQAQVAEQMKSTLAAGPKAALPLPGQLLLSRTSRAAGIDPGALAYATPGALLTAPFSSIEVRMVPENVTIAPRDTPQPTQMEEKLAVVRHNEDLEDILLANGVPRARVAVVVAAYKGKRDPVREGQRVKLLFADFDGSGKNMQLARLSVYNDDEVESIVAATDKGTFVQTPTSATAVAKRGATKRNAPNLDEFGDIEEDPGAMRLYDSLYETALKQQIPKPIINELVRVFANDVDLQRAVAGGDALDIFYDEPEDGSGAGRDSLLYASLSTRDETYRYYRFQTLDDGLVDYYDENGRSSRKFLVRKPISIGETRSGFGMRRHPILGYYKMHTGVDWAAPIGTPILAAGNGTVIKAQWDSGYGRRVEIQHANGYITTYNHMSGFARGISEGVRVKQGQVVGFLGSTGLSTGPHLHYEVMVNGHFVDPMRVKLARTREIEGRMLAEFRKERDRIDSLMAKAPNSSKVAARGATGSTASR</sequence>
<reference evidence="10" key="1">
    <citation type="journal article" date="2023" name="Int. J. Syst. Evol. Microbiol.">
        <title>Methylocystis iwaonis sp. nov., a type II methane-oxidizing bacterium from surface soil of a rice paddy field in Japan, and emended description of the genus Methylocystis (ex Whittenbury et al. 1970) Bowman et al. 1993.</title>
        <authorList>
            <person name="Kaise H."/>
            <person name="Sawadogo J.B."/>
            <person name="Alam M.S."/>
            <person name="Ueno C."/>
            <person name="Dianou D."/>
            <person name="Shinjo R."/>
            <person name="Asakawa S."/>
        </authorList>
    </citation>
    <scope>NUCLEOTIDE SEQUENCE</scope>
    <source>
        <strain evidence="10">LMG27198</strain>
    </source>
</reference>
<dbReference type="GO" id="GO:0006508">
    <property type="term" value="P:proteolysis"/>
    <property type="evidence" value="ECO:0007669"/>
    <property type="project" value="UniProtKB-KW"/>
</dbReference>
<evidence type="ECO:0000256" key="6">
    <source>
        <dbReference type="ARBA" id="ARBA00023049"/>
    </source>
</evidence>
<evidence type="ECO:0000256" key="1">
    <source>
        <dbReference type="ARBA" id="ARBA00001947"/>
    </source>
</evidence>
<dbReference type="Gene3D" id="3.10.450.350">
    <property type="match status" value="1"/>
</dbReference>
<keyword evidence="6" id="KW-0482">Metalloprotease</keyword>
<keyword evidence="8" id="KW-1133">Transmembrane helix</keyword>
<dbReference type="InterPro" id="IPR011055">
    <property type="entry name" value="Dup_hybrid_motif"/>
</dbReference>
<dbReference type="GO" id="GO:0046872">
    <property type="term" value="F:metal ion binding"/>
    <property type="evidence" value="ECO:0007669"/>
    <property type="project" value="UniProtKB-KW"/>
</dbReference>
<dbReference type="EMBL" id="BSEC01000001">
    <property type="protein sequence ID" value="GLI93851.1"/>
    <property type="molecule type" value="Genomic_DNA"/>
</dbReference>
<gene>
    <name evidence="10" type="ORF">LMG27198_28430</name>
</gene>
<dbReference type="Gene3D" id="2.70.70.10">
    <property type="entry name" value="Glucose Permease (Domain IIA)"/>
    <property type="match status" value="1"/>
</dbReference>
<evidence type="ECO:0000256" key="4">
    <source>
        <dbReference type="ARBA" id="ARBA00022801"/>
    </source>
</evidence>
<comment type="cofactor">
    <cofactor evidence="1">
        <name>Zn(2+)</name>
        <dbReference type="ChEBI" id="CHEBI:29105"/>
    </cofactor>
</comment>
<dbReference type="AlphaFoldDB" id="A0A9W6GVJ4"/>
<feature type="transmembrane region" description="Helical" evidence="8">
    <location>
        <begin position="47"/>
        <end position="70"/>
    </location>
</feature>
<dbReference type="InterPro" id="IPR016047">
    <property type="entry name" value="M23ase_b-sheet_dom"/>
</dbReference>
<organism evidence="10 11">
    <name type="scientific">Methylocystis echinoides</name>
    <dbReference type="NCBI Taxonomy" id="29468"/>
    <lineage>
        <taxon>Bacteria</taxon>
        <taxon>Pseudomonadati</taxon>
        <taxon>Pseudomonadota</taxon>
        <taxon>Alphaproteobacteria</taxon>
        <taxon>Hyphomicrobiales</taxon>
        <taxon>Methylocystaceae</taxon>
        <taxon>Methylocystis</taxon>
    </lineage>
</organism>
<keyword evidence="8" id="KW-0812">Transmembrane</keyword>
<dbReference type="PANTHER" id="PTHR21666">
    <property type="entry name" value="PEPTIDASE-RELATED"/>
    <property type="match status" value="1"/>
</dbReference>
<dbReference type="PANTHER" id="PTHR21666:SF288">
    <property type="entry name" value="CELL DIVISION PROTEIN YTFB"/>
    <property type="match status" value="1"/>
</dbReference>
<dbReference type="SUPFAM" id="SSF51261">
    <property type="entry name" value="Duplicated hybrid motif"/>
    <property type="match status" value="1"/>
</dbReference>
<accession>A0A9W6GVJ4</accession>